<evidence type="ECO:0000256" key="2">
    <source>
        <dbReference type="ARBA" id="ARBA00004589"/>
    </source>
</evidence>
<feature type="binding site" description="axial binding residue" evidence="14">
    <location>
        <position position="49"/>
    </location>
    <ligand>
        <name>heme</name>
        <dbReference type="ChEBI" id="CHEBI:30413"/>
    </ligand>
    <ligandPart>
        <name>Fe</name>
        <dbReference type="ChEBI" id="CHEBI:18248"/>
    </ligandPart>
</feature>
<dbReference type="Pfam" id="PF05730">
    <property type="entry name" value="CFEM"/>
    <property type="match status" value="1"/>
</dbReference>
<evidence type="ECO:0000256" key="16">
    <source>
        <dbReference type="SAM" id="Phobius"/>
    </source>
</evidence>
<evidence type="ECO:0000256" key="17">
    <source>
        <dbReference type="SAM" id="SignalP"/>
    </source>
</evidence>
<dbReference type="InterPro" id="IPR008427">
    <property type="entry name" value="Extracellular_membr_CFEM_dom"/>
</dbReference>
<keyword evidence="20" id="KW-1185">Reference proteome</keyword>
<evidence type="ECO:0000256" key="6">
    <source>
        <dbReference type="ARBA" id="ARBA00022622"/>
    </source>
</evidence>
<keyword evidence="9 16" id="KW-1133">Transmembrane helix</keyword>
<evidence type="ECO:0000256" key="10">
    <source>
        <dbReference type="ARBA" id="ARBA00023136"/>
    </source>
</evidence>
<dbReference type="GO" id="GO:0005576">
    <property type="term" value="C:extracellular region"/>
    <property type="evidence" value="ECO:0007669"/>
    <property type="project" value="UniProtKB-SubCell"/>
</dbReference>
<feature type="signal peptide" evidence="17">
    <location>
        <begin position="1"/>
        <end position="19"/>
    </location>
</feature>
<keyword evidence="14" id="KW-0408">Iron</keyword>
<accession>A0A5N6U189</accession>
<dbReference type="OrthoDB" id="2496787at2759"/>
<evidence type="ECO:0000259" key="18">
    <source>
        <dbReference type="PROSITE" id="PS52012"/>
    </source>
</evidence>
<feature type="transmembrane region" description="Helical" evidence="16">
    <location>
        <begin position="130"/>
        <end position="150"/>
    </location>
</feature>
<dbReference type="InterPro" id="IPR052337">
    <property type="entry name" value="SAT4-like"/>
</dbReference>
<evidence type="ECO:0000256" key="13">
    <source>
        <dbReference type="ARBA" id="ARBA00038359"/>
    </source>
</evidence>
<keyword evidence="6" id="KW-0336">GPI-anchor</keyword>
<gene>
    <name evidence="19" type="ORF">BDV25DRAFT_170775</name>
</gene>
<dbReference type="GO" id="GO:0046872">
    <property type="term" value="F:metal ion binding"/>
    <property type="evidence" value="ECO:0007669"/>
    <property type="project" value="UniProtKB-UniRule"/>
</dbReference>
<comment type="similarity">
    <text evidence="13">Belongs to the SAT4 family.</text>
</comment>
<dbReference type="GO" id="GO:0098552">
    <property type="term" value="C:side of membrane"/>
    <property type="evidence" value="ECO:0007669"/>
    <property type="project" value="UniProtKB-KW"/>
</dbReference>
<dbReference type="Pfam" id="PF20684">
    <property type="entry name" value="Fung_rhodopsin"/>
    <property type="match status" value="1"/>
</dbReference>
<evidence type="ECO:0000256" key="4">
    <source>
        <dbReference type="ARBA" id="ARBA00010031"/>
    </source>
</evidence>
<feature type="transmembrane region" description="Helical" evidence="16">
    <location>
        <begin position="181"/>
        <end position="199"/>
    </location>
</feature>
<keyword evidence="7 16" id="KW-0812">Transmembrane</keyword>
<evidence type="ECO:0000256" key="12">
    <source>
        <dbReference type="ARBA" id="ARBA00023288"/>
    </source>
</evidence>
<feature type="disulfide bond" evidence="14">
    <location>
        <begin position="54"/>
        <end position="87"/>
    </location>
</feature>
<name>A0A5N6U189_ASPAV</name>
<dbReference type="AlphaFoldDB" id="A0A5N6U189"/>
<proteinExistence type="inferred from homology"/>
<evidence type="ECO:0000256" key="5">
    <source>
        <dbReference type="ARBA" id="ARBA00022525"/>
    </source>
</evidence>
<feature type="domain" description="CFEM" evidence="18">
    <location>
        <begin position="3"/>
        <end position="114"/>
    </location>
</feature>
<keyword evidence="8 17" id="KW-0732">Signal</keyword>
<feature type="chain" id="PRO_5025017302" description="CFEM domain-containing protein" evidence="17">
    <location>
        <begin position="20"/>
        <end position="405"/>
    </location>
</feature>
<evidence type="ECO:0000256" key="9">
    <source>
        <dbReference type="ARBA" id="ARBA00022989"/>
    </source>
</evidence>
<evidence type="ECO:0000313" key="20">
    <source>
        <dbReference type="Proteomes" id="UP000325780"/>
    </source>
</evidence>
<comment type="similarity">
    <text evidence="4">Belongs to the RBT5 family.</text>
</comment>
<feature type="transmembrane region" description="Helical" evidence="16">
    <location>
        <begin position="259"/>
        <end position="279"/>
    </location>
</feature>
<evidence type="ECO:0000256" key="7">
    <source>
        <dbReference type="ARBA" id="ARBA00022692"/>
    </source>
</evidence>
<protein>
    <recommendedName>
        <fullName evidence="18">CFEM domain-containing protein</fullName>
    </recommendedName>
</protein>
<keyword evidence="14" id="KW-0349">Heme</keyword>
<keyword evidence="11 14" id="KW-1015">Disulfide bond</keyword>
<feature type="transmembrane region" description="Helical" evidence="16">
    <location>
        <begin position="291"/>
        <end position="311"/>
    </location>
</feature>
<keyword evidence="12" id="KW-0449">Lipoprotein</keyword>
<evidence type="ECO:0000256" key="15">
    <source>
        <dbReference type="SAM" id="MobiDB-lite"/>
    </source>
</evidence>
<sequence length="405" mass="44837">MLLHTVLLAALMLPVLVTADLKQIAAVMPKCGLHCMMVGIAASDCAPTDQLCICTDPVLTADVEICVAANCTIRESLTTKNVSMTACRAPTRDRTKAVSYAGVAGGILALIAFILRVMARMKCCGGELGLDDWAMALNMLLVIPLSALSVNLADTGLGKDIWVLPFENITRILKIYFYDELLYLSILPLTKISILFFYLRVFPKRSFRNAVYVVIGLNMCYLIAFVLISVFQCRPLQGAWLHWDGEREYHCNNINAQGWSAAVFNMALDLVVMIMPLRELYNLQLSLRKKCFVMCMFSLGIFVTLVSILRLDSLIKFANTNNLTWDYVEVGYWSTIEVHVGVICACLPAIRSLLTRISPRLFGDTKATTGTSRSGATSSGVSQSKHRGDESDFVPLVDMDCRTRL</sequence>
<dbReference type="Proteomes" id="UP000325780">
    <property type="component" value="Unassembled WGS sequence"/>
</dbReference>
<feature type="compositionally biased region" description="Low complexity" evidence="15">
    <location>
        <begin position="368"/>
        <end position="383"/>
    </location>
</feature>
<evidence type="ECO:0000256" key="11">
    <source>
        <dbReference type="ARBA" id="ARBA00023157"/>
    </source>
</evidence>
<feature type="transmembrane region" description="Helical" evidence="16">
    <location>
        <begin position="211"/>
        <end position="231"/>
    </location>
</feature>
<feature type="disulfide bond" evidence="14">
    <location>
        <begin position="31"/>
        <end position="71"/>
    </location>
</feature>
<keyword evidence="14" id="KW-0479">Metal-binding</keyword>
<organism evidence="19 20">
    <name type="scientific">Aspergillus avenaceus</name>
    <dbReference type="NCBI Taxonomy" id="36643"/>
    <lineage>
        <taxon>Eukaryota</taxon>
        <taxon>Fungi</taxon>
        <taxon>Dikarya</taxon>
        <taxon>Ascomycota</taxon>
        <taxon>Pezizomycotina</taxon>
        <taxon>Eurotiomycetes</taxon>
        <taxon>Eurotiomycetidae</taxon>
        <taxon>Eurotiales</taxon>
        <taxon>Aspergillaceae</taxon>
        <taxon>Aspergillus</taxon>
        <taxon>Aspergillus subgen. Circumdati</taxon>
    </lineage>
</organism>
<evidence type="ECO:0000256" key="3">
    <source>
        <dbReference type="ARBA" id="ARBA00004613"/>
    </source>
</evidence>
<keyword evidence="6" id="KW-0325">Glycoprotein</keyword>
<evidence type="ECO:0000256" key="8">
    <source>
        <dbReference type="ARBA" id="ARBA00022729"/>
    </source>
</evidence>
<feature type="disulfide bond" evidence="14">
    <location>
        <begin position="45"/>
        <end position="52"/>
    </location>
</feature>
<dbReference type="PROSITE" id="PS52012">
    <property type="entry name" value="CFEM"/>
    <property type="match status" value="1"/>
</dbReference>
<keyword evidence="5" id="KW-0964">Secreted</keyword>
<dbReference type="InterPro" id="IPR049326">
    <property type="entry name" value="Rhodopsin_dom_fungi"/>
</dbReference>
<dbReference type="PANTHER" id="PTHR33048">
    <property type="entry name" value="PTH11-LIKE INTEGRAL MEMBRANE PROTEIN (AFU_ORTHOLOGUE AFUA_5G11245)"/>
    <property type="match status" value="1"/>
</dbReference>
<evidence type="ECO:0000256" key="1">
    <source>
        <dbReference type="ARBA" id="ARBA00004141"/>
    </source>
</evidence>
<comment type="subcellular location">
    <subcellularLocation>
        <location evidence="2">Membrane</location>
        <topology evidence="2">Lipid-anchor</topology>
        <topology evidence="2">GPI-anchor</topology>
    </subcellularLocation>
    <subcellularLocation>
        <location evidence="1">Membrane</location>
        <topology evidence="1">Multi-pass membrane protein</topology>
    </subcellularLocation>
    <subcellularLocation>
        <location evidence="3">Secreted</location>
    </subcellularLocation>
</comment>
<feature type="transmembrane region" description="Helical" evidence="16">
    <location>
        <begin position="97"/>
        <end position="118"/>
    </location>
</feature>
<dbReference type="PANTHER" id="PTHR33048:SF160">
    <property type="entry name" value="SAT4 FAMILY MEMBRANE PROTEIN"/>
    <property type="match status" value="1"/>
</dbReference>
<feature type="disulfide bond" evidence="14">
    <location>
        <begin position="35"/>
        <end position="66"/>
    </location>
</feature>
<evidence type="ECO:0000256" key="14">
    <source>
        <dbReference type="PROSITE-ProRule" id="PRU01356"/>
    </source>
</evidence>
<evidence type="ECO:0000313" key="19">
    <source>
        <dbReference type="EMBL" id="KAE8152129.1"/>
    </source>
</evidence>
<reference evidence="19 20" key="1">
    <citation type="submission" date="2019-04" db="EMBL/GenBank/DDBJ databases">
        <title>Friends and foes A comparative genomics study of 23 Aspergillus species from section Flavi.</title>
        <authorList>
            <consortium name="DOE Joint Genome Institute"/>
            <person name="Kjaerbolling I."/>
            <person name="Vesth T."/>
            <person name="Frisvad J.C."/>
            <person name="Nybo J.L."/>
            <person name="Theobald S."/>
            <person name="Kildgaard S."/>
            <person name="Isbrandt T."/>
            <person name="Kuo A."/>
            <person name="Sato A."/>
            <person name="Lyhne E.K."/>
            <person name="Kogle M.E."/>
            <person name="Wiebenga A."/>
            <person name="Kun R.S."/>
            <person name="Lubbers R.J."/>
            <person name="Makela M.R."/>
            <person name="Barry K."/>
            <person name="Chovatia M."/>
            <person name="Clum A."/>
            <person name="Daum C."/>
            <person name="Haridas S."/>
            <person name="He G."/>
            <person name="LaButti K."/>
            <person name="Lipzen A."/>
            <person name="Mondo S."/>
            <person name="Riley R."/>
            <person name="Salamov A."/>
            <person name="Simmons B.A."/>
            <person name="Magnuson J.K."/>
            <person name="Henrissat B."/>
            <person name="Mortensen U.H."/>
            <person name="Larsen T.O."/>
            <person name="Devries R.P."/>
            <person name="Grigoriev I.V."/>
            <person name="Machida M."/>
            <person name="Baker S.E."/>
            <person name="Andersen M.R."/>
        </authorList>
    </citation>
    <scope>NUCLEOTIDE SEQUENCE [LARGE SCALE GENOMIC DNA]</scope>
    <source>
        <strain evidence="19 20">IBT 18842</strain>
    </source>
</reference>
<dbReference type="EMBL" id="ML742058">
    <property type="protein sequence ID" value="KAE8152129.1"/>
    <property type="molecule type" value="Genomic_DNA"/>
</dbReference>
<keyword evidence="10 16" id="KW-0472">Membrane</keyword>
<feature type="region of interest" description="Disordered" evidence="15">
    <location>
        <begin position="368"/>
        <end position="391"/>
    </location>
</feature>